<proteinExistence type="predicted"/>
<dbReference type="AlphaFoldDB" id="A0AAN7RWS4"/>
<gene>
    <name evidence="1" type="ORF">QYF61_022744</name>
</gene>
<evidence type="ECO:0000313" key="2">
    <source>
        <dbReference type="Proteomes" id="UP001333110"/>
    </source>
</evidence>
<name>A0AAN7RWS4_MYCAM</name>
<keyword evidence="2" id="KW-1185">Reference proteome</keyword>
<evidence type="ECO:0000313" key="1">
    <source>
        <dbReference type="EMBL" id="KAK4811651.1"/>
    </source>
</evidence>
<dbReference type="Proteomes" id="UP001333110">
    <property type="component" value="Unassembled WGS sequence"/>
</dbReference>
<comment type="caution">
    <text evidence="1">The sequence shown here is derived from an EMBL/GenBank/DDBJ whole genome shotgun (WGS) entry which is preliminary data.</text>
</comment>
<sequence length="160" mass="17416">MGQRQGPGDFCLAGAGPENIEAVVESDEVSPQPPFLQAEQPQVPQLLPISLVLQTLPQLRCPSLDTLQQLNVLLVVRGPKLNTVFEVQPHQCRVQGDDHFPAPAGHTISDTSQDAICLLGHLGTLLAHIQLVVDQHPQVLFCRAAFQPLFPMPEHCMGLL</sequence>
<reference evidence="1 2" key="1">
    <citation type="journal article" date="2023" name="J. Hered.">
        <title>Chromosome-level genome of the wood stork (Mycteria americana) provides insight into avian chromosome evolution.</title>
        <authorList>
            <person name="Flamio R. Jr."/>
            <person name="Ramstad K.M."/>
        </authorList>
    </citation>
    <scope>NUCLEOTIDE SEQUENCE [LARGE SCALE GENOMIC DNA]</scope>
    <source>
        <strain evidence="1">JAX WOST 10</strain>
    </source>
</reference>
<organism evidence="1 2">
    <name type="scientific">Mycteria americana</name>
    <name type="common">Wood stork</name>
    <dbReference type="NCBI Taxonomy" id="33587"/>
    <lineage>
        <taxon>Eukaryota</taxon>
        <taxon>Metazoa</taxon>
        <taxon>Chordata</taxon>
        <taxon>Craniata</taxon>
        <taxon>Vertebrata</taxon>
        <taxon>Euteleostomi</taxon>
        <taxon>Archelosauria</taxon>
        <taxon>Archosauria</taxon>
        <taxon>Dinosauria</taxon>
        <taxon>Saurischia</taxon>
        <taxon>Theropoda</taxon>
        <taxon>Coelurosauria</taxon>
        <taxon>Aves</taxon>
        <taxon>Neognathae</taxon>
        <taxon>Neoaves</taxon>
        <taxon>Aequornithes</taxon>
        <taxon>Ciconiiformes</taxon>
        <taxon>Ciconiidae</taxon>
        <taxon>Mycteria</taxon>
    </lineage>
</organism>
<protein>
    <submittedName>
        <fullName evidence="1">Uncharacterized protein</fullName>
    </submittedName>
</protein>
<dbReference type="EMBL" id="JAUNZN010000017">
    <property type="protein sequence ID" value="KAK4811651.1"/>
    <property type="molecule type" value="Genomic_DNA"/>
</dbReference>
<accession>A0AAN7RWS4</accession>